<dbReference type="InterPro" id="IPR000757">
    <property type="entry name" value="Beta-glucanase-like"/>
</dbReference>
<dbReference type="InterPro" id="IPR013320">
    <property type="entry name" value="ConA-like_dom_sf"/>
</dbReference>
<dbReference type="OrthoDB" id="4781at2759"/>
<feature type="compositionally biased region" description="Polar residues" evidence="1">
    <location>
        <begin position="28"/>
        <end position="37"/>
    </location>
</feature>
<keyword evidence="2" id="KW-0812">Transmembrane</keyword>
<dbReference type="PROSITE" id="PS51762">
    <property type="entry name" value="GH16_2"/>
    <property type="match status" value="1"/>
</dbReference>
<name>A0A7C8MA22_9PLEO</name>
<dbReference type="GO" id="GO:0004553">
    <property type="term" value="F:hydrolase activity, hydrolyzing O-glycosyl compounds"/>
    <property type="evidence" value="ECO:0007669"/>
    <property type="project" value="InterPro"/>
</dbReference>
<feature type="region of interest" description="Disordered" evidence="1">
    <location>
        <begin position="1"/>
        <end position="54"/>
    </location>
</feature>
<dbReference type="PANTHER" id="PTHR10963:SF62">
    <property type="entry name" value="GLUCAN 1,3-BETA-GLUCOSIDASE"/>
    <property type="match status" value="1"/>
</dbReference>
<reference evidence="4 5" key="1">
    <citation type="submission" date="2020-01" db="EMBL/GenBank/DDBJ databases">
        <authorList>
            <consortium name="DOE Joint Genome Institute"/>
            <person name="Haridas S."/>
            <person name="Albert R."/>
            <person name="Binder M."/>
            <person name="Bloem J."/>
            <person name="Labutti K."/>
            <person name="Salamov A."/>
            <person name="Andreopoulos B."/>
            <person name="Baker S.E."/>
            <person name="Barry K."/>
            <person name="Bills G."/>
            <person name="Bluhm B.H."/>
            <person name="Cannon C."/>
            <person name="Castanera R."/>
            <person name="Culley D.E."/>
            <person name="Daum C."/>
            <person name="Ezra D."/>
            <person name="Gonzalez J.B."/>
            <person name="Henrissat B."/>
            <person name="Kuo A."/>
            <person name="Liang C."/>
            <person name="Lipzen A."/>
            <person name="Lutzoni F."/>
            <person name="Magnuson J."/>
            <person name="Mondo S."/>
            <person name="Nolan M."/>
            <person name="Ohm R."/>
            <person name="Pangilinan J."/>
            <person name="Park H.-J.H."/>
            <person name="Ramirez L."/>
            <person name="Alfaro M."/>
            <person name="Sun H."/>
            <person name="Tritt A."/>
            <person name="Yoshinaga Y."/>
            <person name="Zwiers L.-H.L."/>
            <person name="Turgeon B.G."/>
            <person name="Goodwin S.B."/>
            <person name="Spatafora J.W."/>
            <person name="Crous P.W."/>
            <person name="Grigoriev I.V."/>
        </authorList>
    </citation>
    <scope>NUCLEOTIDE SEQUENCE [LARGE SCALE GENOMIC DNA]</scope>
    <source>
        <strain evidence="4 5">CBS 611.86</strain>
    </source>
</reference>
<dbReference type="GO" id="GO:0030246">
    <property type="term" value="F:carbohydrate binding"/>
    <property type="evidence" value="ECO:0007669"/>
    <property type="project" value="UniProtKB-KW"/>
</dbReference>
<proteinExistence type="predicted"/>
<organism evidence="4 5">
    <name type="scientific">Massariosphaeria phaeospora</name>
    <dbReference type="NCBI Taxonomy" id="100035"/>
    <lineage>
        <taxon>Eukaryota</taxon>
        <taxon>Fungi</taxon>
        <taxon>Dikarya</taxon>
        <taxon>Ascomycota</taxon>
        <taxon>Pezizomycotina</taxon>
        <taxon>Dothideomycetes</taxon>
        <taxon>Pleosporomycetidae</taxon>
        <taxon>Pleosporales</taxon>
        <taxon>Pleosporales incertae sedis</taxon>
        <taxon>Massariosphaeria</taxon>
    </lineage>
</organism>
<keyword evidence="2" id="KW-1133">Transmembrane helix</keyword>
<dbReference type="PANTHER" id="PTHR10963">
    <property type="entry name" value="GLYCOSYL HYDROLASE-RELATED"/>
    <property type="match status" value="1"/>
</dbReference>
<evidence type="ECO:0000259" key="3">
    <source>
        <dbReference type="PROSITE" id="PS51762"/>
    </source>
</evidence>
<dbReference type="AlphaFoldDB" id="A0A7C8MA22"/>
<dbReference type="EMBL" id="JAADJZ010000008">
    <property type="protein sequence ID" value="KAF2873258.1"/>
    <property type="molecule type" value="Genomic_DNA"/>
</dbReference>
<accession>A0A7C8MA22</accession>
<evidence type="ECO:0000256" key="1">
    <source>
        <dbReference type="SAM" id="MobiDB-lite"/>
    </source>
</evidence>
<sequence>MASQTIPPTDGGASDPIATPAPDPATPVESSQVSRNTSKSKEAPGTNSPFTSSSDYGVVPGKYFRSRRIKKGEVERPYLRRKDPREFWVDAIPIIGFIIGLAICGLLIWDGVRRVAHHKYCEVLNDNFTSWDDKVWTKEVEVGGFGNGQFEMTTNTNENVWVKDGLLIIKPTLQDEQLIERNTTLDLRGKGCTGRDWTDCVATTNTTNGTIVNPVRSGRINTKLGASIKFGRVEVTAKLPAGDWLWPAIWMLPTHSKYGEWPKSGEIDIAESRGNNRTYAQGGNDIISSTLHFGPDSENDGWWVNNVKRQALHTTFSDKYHTFGLEWTEKYIFTYLNTRLLQVAYTHFAEPFWEYGQFPLADRNGSRLENPWAHTGSNTSPFDQDFYLVLNVGVGGTNGWFKDGKAGKPWIDRGRTAKKDFWQARHQWHPTWEKQGWMEVKNVKILQQAGYNGCK</sequence>
<dbReference type="Gene3D" id="2.60.120.200">
    <property type="match status" value="1"/>
</dbReference>
<dbReference type="Proteomes" id="UP000481861">
    <property type="component" value="Unassembled WGS sequence"/>
</dbReference>
<evidence type="ECO:0000256" key="2">
    <source>
        <dbReference type="SAM" id="Phobius"/>
    </source>
</evidence>
<dbReference type="SUPFAM" id="SSF49899">
    <property type="entry name" value="Concanavalin A-like lectins/glucanases"/>
    <property type="match status" value="1"/>
</dbReference>
<dbReference type="Pfam" id="PF00722">
    <property type="entry name" value="Glyco_hydro_16"/>
    <property type="match status" value="1"/>
</dbReference>
<protein>
    <submittedName>
        <fullName evidence="4">Concanavalin A-like lectin/glucanase domain-containing protein</fullName>
    </submittedName>
</protein>
<evidence type="ECO:0000313" key="4">
    <source>
        <dbReference type="EMBL" id="KAF2873258.1"/>
    </source>
</evidence>
<keyword evidence="4" id="KW-0430">Lectin</keyword>
<dbReference type="InterPro" id="IPR050546">
    <property type="entry name" value="Glycosyl_Hydrlase_16"/>
</dbReference>
<feature type="domain" description="GH16" evidence="3">
    <location>
        <begin position="107"/>
        <end position="451"/>
    </location>
</feature>
<keyword evidence="5" id="KW-1185">Reference proteome</keyword>
<feature type="transmembrane region" description="Helical" evidence="2">
    <location>
        <begin position="87"/>
        <end position="109"/>
    </location>
</feature>
<gene>
    <name evidence="4" type="ORF">BDV95DRAFT_490834</name>
</gene>
<dbReference type="GO" id="GO:0005975">
    <property type="term" value="P:carbohydrate metabolic process"/>
    <property type="evidence" value="ECO:0007669"/>
    <property type="project" value="InterPro"/>
</dbReference>
<comment type="caution">
    <text evidence="4">The sequence shown here is derived from an EMBL/GenBank/DDBJ whole genome shotgun (WGS) entry which is preliminary data.</text>
</comment>
<keyword evidence="2" id="KW-0472">Membrane</keyword>
<feature type="compositionally biased region" description="Polar residues" evidence="1">
    <location>
        <begin position="45"/>
        <end position="54"/>
    </location>
</feature>
<evidence type="ECO:0000313" key="5">
    <source>
        <dbReference type="Proteomes" id="UP000481861"/>
    </source>
</evidence>